<dbReference type="Proteomes" id="UP000002497">
    <property type="component" value="Unassembled WGS sequence"/>
</dbReference>
<evidence type="ECO:0000313" key="1">
    <source>
        <dbReference type="EMBL" id="EFW19504.1"/>
    </source>
</evidence>
<sequence length="224" mass="25719">MLDPKTPPLAKPARHFCVQYLRSGSQLRRRSCNCSHFAGAKDDTIQSAILRFRRKIRSLGVEHGDLRLSNILWNEELKKALIIDFHRSSFNNRPKILISRERRHNVEDQPLKRVRLPGNANLRGPFITNHGDIRPANVTWNSELCGPMLIDFAQARLVRKRPLTNTRSDGTHSPYRRAEAAKRFRSCLILLDYGNEVLQLVSVILCATAVHSWGTYEQGQQFNL</sequence>
<reference evidence="2" key="2">
    <citation type="submission" date="2010-03" db="EMBL/GenBank/DDBJ databases">
        <title>The genome sequence of Coccidioides posadasii strain Silveira.</title>
        <authorList>
            <consortium name="The Broad Institute Genome Sequencing Center for Infectious Disease"/>
            <person name="Neafsey D."/>
            <person name="Orbach M."/>
            <person name="Henn M.R."/>
            <person name="Cole G.T."/>
            <person name="Galgiani J."/>
            <person name="Gardner M.J."/>
            <person name="Kirkland T.N."/>
            <person name="Taylor J.W."/>
            <person name="Young S.K."/>
            <person name="Zeng Q."/>
            <person name="Koehrsen M."/>
            <person name="Alvarado L."/>
            <person name="Berlin A."/>
            <person name="Borenstein D."/>
            <person name="Chapman S.B."/>
            <person name="Chen Z."/>
            <person name="Engels R."/>
            <person name="Freedman E."/>
            <person name="Gellesch M."/>
            <person name="Goldberg J."/>
            <person name="Griggs A."/>
            <person name="Gujja S."/>
            <person name="Heilman E."/>
            <person name="Heiman D."/>
            <person name="Howarth C."/>
            <person name="Jen D."/>
            <person name="Larson L."/>
            <person name="Mehta T."/>
            <person name="Neiman D."/>
            <person name="Park D."/>
            <person name="Pearson M."/>
            <person name="Richards J."/>
            <person name="Roberts A."/>
            <person name="Saif S."/>
            <person name="Shea T."/>
            <person name="Shenoy N."/>
            <person name="Sisk P."/>
            <person name="Stolte C."/>
            <person name="Sykes S."/>
            <person name="Walk T."/>
            <person name="White J."/>
            <person name="Yandava C."/>
            <person name="Haas B."/>
            <person name="Nusbaum C."/>
            <person name="Birren B."/>
        </authorList>
    </citation>
    <scope>NUCLEOTIDE SEQUENCE [LARGE SCALE GENOMIC DNA]</scope>
    <source>
        <strain evidence="2">RMSCC 757 / Silveira</strain>
    </source>
</reference>
<dbReference type="AlphaFoldDB" id="E9D2U0"/>
<dbReference type="SUPFAM" id="SSF56112">
    <property type="entry name" value="Protein kinase-like (PK-like)"/>
    <property type="match status" value="1"/>
</dbReference>
<name>E9D2U0_COCPS</name>
<evidence type="ECO:0008006" key="3">
    <source>
        <dbReference type="Google" id="ProtNLM"/>
    </source>
</evidence>
<dbReference type="EMBL" id="GL636490">
    <property type="protein sequence ID" value="EFW19504.1"/>
    <property type="molecule type" value="Genomic_DNA"/>
</dbReference>
<dbReference type="VEuPathDB" id="FungiDB:CPSG_03888"/>
<proteinExistence type="predicted"/>
<dbReference type="Gene3D" id="1.10.510.10">
    <property type="entry name" value="Transferase(Phosphotransferase) domain 1"/>
    <property type="match status" value="1"/>
</dbReference>
<dbReference type="STRING" id="443226.E9D2U0"/>
<accession>E9D2U0</accession>
<protein>
    <recommendedName>
        <fullName evidence="3">Protein kinase domain-containing protein</fullName>
    </recommendedName>
</protein>
<reference evidence="2" key="1">
    <citation type="journal article" date="2010" name="Genome Res.">
        <title>Population genomic sequencing of Coccidioides fungi reveals recent hybridization and transposon control.</title>
        <authorList>
            <person name="Neafsey D.E."/>
            <person name="Barker B.M."/>
            <person name="Sharpton T.J."/>
            <person name="Stajich J.E."/>
            <person name="Park D.J."/>
            <person name="Whiston E."/>
            <person name="Hung C.-Y."/>
            <person name="McMahan C."/>
            <person name="White J."/>
            <person name="Sykes S."/>
            <person name="Heiman D."/>
            <person name="Young S."/>
            <person name="Zeng Q."/>
            <person name="Abouelleil A."/>
            <person name="Aftuck L."/>
            <person name="Bessette D."/>
            <person name="Brown A."/>
            <person name="FitzGerald M."/>
            <person name="Lui A."/>
            <person name="Macdonald J.P."/>
            <person name="Priest M."/>
            <person name="Orbach M.J."/>
            <person name="Galgiani J.N."/>
            <person name="Kirkland T.N."/>
            <person name="Cole G.T."/>
            <person name="Birren B.W."/>
            <person name="Henn M.R."/>
            <person name="Taylor J.W."/>
            <person name="Rounsley S.D."/>
        </authorList>
    </citation>
    <scope>NUCLEOTIDE SEQUENCE [LARGE SCALE GENOMIC DNA]</scope>
    <source>
        <strain evidence="2">RMSCC 757 / Silveira</strain>
    </source>
</reference>
<dbReference type="OrthoDB" id="2156052at2759"/>
<dbReference type="InterPro" id="IPR011009">
    <property type="entry name" value="Kinase-like_dom_sf"/>
</dbReference>
<dbReference type="HOGENOM" id="CLU_1234905_0_0_1"/>
<keyword evidence="2" id="KW-1185">Reference proteome</keyword>
<dbReference type="Pfam" id="PF06293">
    <property type="entry name" value="Kdo"/>
    <property type="match status" value="1"/>
</dbReference>
<organism evidence="2">
    <name type="scientific">Coccidioides posadasii (strain RMSCC 757 / Silveira)</name>
    <name type="common">Valley fever fungus</name>
    <dbReference type="NCBI Taxonomy" id="443226"/>
    <lineage>
        <taxon>Eukaryota</taxon>
        <taxon>Fungi</taxon>
        <taxon>Dikarya</taxon>
        <taxon>Ascomycota</taxon>
        <taxon>Pezizomycotina</taxon>
        <taxon>Eurotiomycetes</taxon>
        <taxon>Eurotiomycetidae</taxon>
        <taxon>Onygenales</taxon>
        <taxon>Onygenaceae</taxon>
        <taxon>Coccidioides</taxon>
    </lineage>
</organism>
<evidence type="ECO:0000313" key="2">
    <source>
        <dbReference type="Proteomes" id="UP000002497"/>
    </source>
</evidence>
<gene>
    <name evidence="1" type="ORF">CPSG_03888</name>
</gene>